<keyword evidence="3" id="KW-1185">Reference proteome</keyword>
<dbReference type="EMBL" id="CP144089">
    <property type="protein sequence ID" value="WWD03711.1"/>
    <property type="molecule type" value="Genomic_DNA"/>
</dbReference>
<dbReference type="Proteomes" id="UP001358614">
    <property type="component" value="Chromosome 1"/>
</dbReference>
<evidence type="ECO:0000313" key="3">
    <source>
        <dbReference type="Proteomes" id="UP001358614"/>
    </source>
</evidence>
<evidence type="ECO:0008006" key="4">
    <source>
        <dbReference type="Google" id="ProtNLM"/>
    </source>
</evidence>
<dbReference type="AlphaFoldDB" id="A0AAX4KB29"/>
<sequence length="488" mass="56091">MPPHLLDLTDEVLQRIAYFTNRDSIIPLPSYGPHWQNFRGDIRSSSAKDLLAFRSTCKRIRDICELENIHLYIQDWMKCRYWLNTSSLEVEKAVSRLRYHPQSSGSDILSAWTSFSTLLHNFSSLKELLMDESFSCSHTYYDYDSSQLEKSPRLPRYPILTNLKSLSISIDCPACSIIIPHMILPAAKQLEHLKVRLVAPEEYTSDTVDYSPSESFKKIIDTWCKDDGSGSRRNQLKTLYLKYPPLRSDRIKSGWTGTIKEAVKSLPHLEDFRSTQYYKNEDMLAAGITVRGRKNEKGDWYFRVKKPVVDAGQDEYQSFEDVVKEICPESTPTHLKYLDLIILIELDDIRLMNRVATLTQTRRSWLKGRPNKDLVAIKEDQAEQAEYEVNFRHAAAAIATTLLKYFPTLGGGALWERGSETNELDWLQWNWTRSGNKVIIENCPWVLPPEFVGSREGRRTPKLPSGDDYPYSDSDSGTSSGSEDDDDN</sequence>
<feature type="region of interest" description="Disordered" evidence="1">
    <location>
        <begin position="451"/>
        <end position="488"/>
    </location>
</feature>
<organism evidence="2 3">
    <name type="scientific">Kwoniella europaea PYCC6329</name>
    <dbReference type="NCBI Taxonomy" id="1423913"/>
    <lineage>
        <taxon>Eukaryota</taxon>
        <taxon>Fungi</taxon>
        <taxon>Dikarya</taxon>
        <taxon>Basidiomycota</taxon>
        <taxon>Agaricomycotina</taxon>
        <taxon>Tremellomycetes</taxon>
        <taxon>Tremellales</taxon>
        <taxon>Cryptococcaceae</taxon>
        <taxon>Kwoniella</taxon>
    </lineage>
</organism>
<evidence type="ECO:0000256" key="1">
    <source>
        <dbReference type="SAM" id="MobiDB-lite"/>
    </source>
</evidence>
<name>A0AAX4KB29_9TREE</name>
<dbReference type="KEGG" id="ker:91100571"/>
<protein>
    <recommendedName>
        <fullName evidence="4">F-box domain-containing protein</fullName>
    </recommendedName>
</protein>
<accession>A0AAX4KB29</accession>
<reference evidence="2 3" key="1">
    <citation type="submission" date="2024-01" db="EMBL/GenBank/DDBJ databases">
        <title>Comparative genomics of Cryptococcus and Kwoniella reveals pathogenesis evolution and contrasting modes of karyotype evolution via chromosome fusion or intercentromeric recombination.</title>
        <authorList>
            <person name="Coelho M.A."/>
            <person name="David-Palma M."/>
            <person name="Shea T."/>
            <person name="Bowers K."/>
            <person name="McGinley-Smith S."/>
            <person name="Mohammad A.W."/>
            <person name="Gnirke A."/>
            <person name="Yurkov A.M."/>
            <person name="Nowrousian M."/>
            <person name="Sun S."/>
            <person name="Cuomo C.A."/>
            <person name="Heitman J."/>
        </authorList>
    </citation>
    <scope>NUCLEOTIDE SEQUENCE [LARGE SCALE GENOMIC DNA]</scope>
    <source>
        <strain evidence="2 3">PYCC6329</strain>
    </source>
</reference>
<dbReference type="RefSeq" id="XP_066081678.1">
    <property type="nucleotide sequence ID" value="XM_066225581.1"/>
</dbReference>
<dbReference type="GeneID" id="91100571"/>
<evidence type="ECO:0000313" key="2">
    <source>
        <dbReference type="EMBL" id="WWD03711.1"/>
    </source>
</evidence>
<gene>
    <name evidence="2" type="ORF">V865_001767</name>
</gene>
<feature type="compositionally biased region" description="Low complexity" evidence="1">
    <location>
        <begin position="464"/>
        <end position="481"/>
    </location>
</feature>
<proteinExistence type="predicted"/>